<keyword evidence="2" id="KW-1133">Transmembrane helix</keyword>
<dbReference type="Proteomes" id="UP001642483">
    <property type="component" value="Unassembled WGS sequence"/>
</dbReference>
<comment type="caution">
    <text evidence="5">The sequence shown here is derived from an EMBL/GenBank/DDBJ whole genome shotgun (WGS) entry which is preliminary data.</text>
</comment>
<gene>
    <name evidence="5" type="ORF">CVLEPA_LOCUS774</name>
</gene>
<dbReference type="EMBL" id="CAWYQH010000001">
    <property type="protein sequence ID" value="CAK8671732.1"/>
    <property type="molecule type" value="Genomic_DNA"/>
</dbReference>
<feature type="compositionally biased region" description="Basic and acidic residues" evidence="1">
    <location>
        <begin position="79"/>
        <end position="167"/>
    </location>
</feature>
<feature type="transmembrane region" description="Helical" evidence="2">
    <location>
        <begin position="381"/>
        <end position="402"/>
    </location>
</feature>
<reference evidence="5 6" key="1">
    <citation type="submission" date="2024-02" db="EMBL/GenBank/DDBJ databases">
        <authorList>
            <person name="Daric V."/>
            <person name="Darras S."/>
        </authorList>
    </citation>
    <scope>NUCLEOTIDE SEQUENCE [LARGE SCALE GENOMIC DNA]</scope>
</reference>
<dbReference type="SMART" id="SM01190">
    <property type="entry name" value="EMP24_GP25L"/>
    <property type="match status" value="1"/>
</dbReference>
<evidence type="ECO:0000256" key="3">
    <source>
        <dbReference type="SAM" id="SignalP"/>
    </source>
</evidence>
<evidence type="ECO:0000313" key="6">
    <source>
        <dbReference type="Proteomes" id="UP001642483"/>
    </source>
</evidence>
<proteinExistence type="predicted"/>
<accession>A0ABP0F0E3</accession>
<organism evidence="5 6">
    <name type="scientific">Clavelina lepadiformis</name>
    <name type="common">Light-bulb sea squirt</name>
    <name type="synonym">Ascidia lepadiformis</name>
    <dbReference type="NCBI Taxonomy" id="159417"/>
    <lineage>
        <taxon>Eukaryota</taxon>
        <taxon>Metazoa</taxon>
        <taxon>Chordata</taxon>
        <taxon>Tunicata</taxon>
        <taxon>Ascidiacea</taxon>
        <taxon>Aplousobranchia</taxon>
        <taxon>Clavelinidae</taxon>
        <taxon>Clavelina</taxon>
    </lineage>
</organism>
<evidence type="ECO:0000313" key="5">
    <source>
        <dbReference type="EMBL" id="CAK8671732.1"/>
    </source>
</evidence>
<evidence type="ECO:0000259" key="4">
    <source>
        <dbReference type="SMART" id="SM01190"/>
    </source>
</evidence>
<feature type="chain" id="PRO_5047440861" description="GOLD domain-containing protein" evidence="3">
    <location>
        <begin position="20"/>
        <end position="424"/>
    </location>
</feature>
<keyword evidence="2" id="KW-0812">Transmembrane</keyword>
<feature type="signal peptide" evidence="3">
    <location>
        <begin position="1"/>
        <end position="19"/>
    </location>
</feature>
<evidence type="ECO:0000256" key="2">
    <source>
        <dbReference type="SAM" id="Phobius"/>
    </source>
</evidence>
<keyword evidence="3" id="KW-0732">Signal</keyword>
<sequence length="424" mass="50192">MKLCVVLILISCCFLVFRAHETERSSKVKATFHDRDHLQHGDYHSHVAHDDQHSRHHEDQHDHHYKHSMLEADHRDHAHTVDHSHRDSHSNHDNTHHQHDHDSHYGKHYDDHHQHDHLSHHDQQQHEQTNQDKQQRDAQAQEKKKDHIASHGDSHNYHGHHDHDTHHHMGHHSAGHHEARAHHHEHQKQIRREENLLDAAHNKNHYDRYMYKSHGHAEEVKKMLSKAGSGMMLQQYTLVLHGGRNCLHQYVLEDSEITFFYLDMQNKPIHMAALDSQAKILVEEKRNCSGTINIPVKTKGYYHFCFVNPLRLPRKLFIAFEIGPGKVKRKKYWEGGREGRLYLIQENLQEVNALLQFRKAKYSSNKRNADDYINIMNERSWTQFILVLLILALQVYAIHRVFDKTQSTHLKTSNQVQYRMSAKV</sequence>
<keyword evidence="6" id="KW-1185">Reference proteome</keyword>
<feature type="domain" description="GOLD" evidence="4">
    <location>
        <begin position="235"/>
        <end position="403"/>
    </location>
</feature>
<name>A0ABP0F0E3_CLALP</name>
<protein>
    <recommendedName>
        <fullName evidence="4">GOLD domain-containing protein</fullName>
    </recommendedName>
</protein>
<dbReference type="InterPro" id="IPR009038">
    <property type="entry name" value="GOLD_dom"/>
</dbReference>
<keyword evidence="2" id="KW-0472">Membrane</keyword>
<feature type="region of interest" description="Disordered" evidence="1">
    <location>
        <begin position="79"/>
        <end position="190"/>
    </location>
</feature>
<evidence type="ECO:0000256" key="1">
    <source>
        <dbReference type="SAM" id="MobiDB-lite"/>
    </source>
</evidence>
<feature type="compositionally biased region" description="Basic residues" evidence="1">
    <location>
        <begin position="168"/>
        <end position="186"/>
    </location>
</feature>
<dbReference type="Pfam" id="PF01105">
    <property type="entry name" value="EMP24_GP25L"/>
    <property type="match status" value="1"/>
</dbReference>